<sequence length="125" mass="14297">MELLVDERWEVTKVILEILRFSRKGGLLGEIGKGVRVLLAVNNIPNAQVGLVGRRCCLTKSRVKIWSSRACQNGCKKNHQVPKCKNRKYTTSQFAPCRDRQQYPKKYSRENIKVLQPTQGNILSI</sequence>
<proteinExistence type="predicted"/>
<dbReference type="EMBL" id="LGST01000017">
    <property type="protein sequence ID" value="KNE00775.1"/>
    <property type="molecule type" value="Genomic_DNA"/>
</dbReference>
<organism evidence="1 2">
    <name type="scientific">Candidozyma auris</name>
    <name type="common">Yeast</name>
    <name type="synonym">Candida auris</name>
    <dbReference type="NCBI Taxonomy" id="498019"/>
    <lineage>
        <taxon>Eukaryota</taxon>
        <taxon>Fungi</taxon>
        <taxon>Dikarya</taxon>
        <taxon>Ascomycota</taxon>
        <taxon>Saccharomycotina</taxon>
        <taxon>Pichiomycetes</taxon>
        <taxon>Metschnikowiaceae</taxon>
        <taxon>Candidozyma</taxon>
    </lineage>
</organism>
<dbReference type="AlphaFoldDB" id="A0A0L0P3G8"/>
<comment type="caution">
    <text evidence="1">The sequence shown here is derived from an EMBL/GenBank/DDBJ whole genome shotgun (WGS) entry which is preliminary data.</text>
</comment>
<name>A0A0L0P3G8_CANAR</name>
<dbReference type="Proteomes" id="UP000037122">
    <property type="component" value="Unassembled WGS sequence"/>
</dbReference>
<accession>A0A0L0P3G8</accession>
<protein>
    <submittedName>
        <fullName evidence="1">Uncharacterized protein</fullName>
    </submittedName>
</protein>
<evidence type="ECO:0000313" key="1">
    <source>
        <dbReference type="EMBL" id="KNE00775.1"/>
    </source>
</evidence>
<reference evidence="2" key="1">
    <citation type="journal article" date="2015" name="BMC Genomics">
        <title>Draft genome of a commonly misdiagnosed multidrug resistant pathogen Candida auris.</title>
        <authorList>
            <person name="Chatterjee S."/>
            <person name="Alampalli S.V."/>
            <person name="Nageshan R.K."/>
            <person name="Chettiar S.T."/>
            <person name="Joshi S."/>
            <person name="Tatu U.S."/>
        </authorList>
    </citation>
    <scope>NUCLEOTIDE SEQUENCE [LARGE SCALE GENOMIC DNA]</scope>
    <source>
        <strain evidence="2">6684</strain>
    </source>
</reference>
<dbReference type="VEuPathDB" id="FungiDB:QG37_02307"/>
<gene>
    <name evidence="1" type="ORF">QG37_02307</name>
</gene>
<evidence type="ECO:0000313" key="2">
    <source>
        <dbReference type="Proteomes" id="UP000037122"/>
    </source>
</evidence>